<feature type="compositionally biased region" description="Basic and acidic residues" evidence="5">
    <location>
        <begin position="405"/>
        <end position="426"/>
    </location>
</feature>
<dbReference type="OrthoDB" id="6495675at2759"/>
<feature type="domain" description="RRM" evidence="6">
    <location>
        <begin position="4"/>
        <end position="83"/>
    </location>
</feature>
<comment type="caution">
    <text evidence="7">The sequence shown here is derived from an EMBL/GenBank/DDBJ whole genome shotgun (WGS) entry which is preliminary data.</text>
</comment>
<keyword evidence="2 4" id="KW-0694">RNA-binding</keyword>
<dbReference type="SUPFAM" id="SSF54928">
    <property type="entry name" value="RNA-binding domain, RBD"/>
    <property type="match status" value="1"/>
</dbReference>
<dbReference type="InterPro" id="IPR000504">
    <property type="entry name" value="RRM_dom"/>
</dbReference>
<evidence type="ECO:0000256" key="4">
    <source>
        <dbReference type="PROSITE-ProRule" id="PRU00176"/>
    </source>
</evidence>
<feature type="compositionally biased region" description="Basic and acidic residues" evidence="5">
    <location>
        <begin position="125"/>
        <end position="149"/>
    </location>
</feature>
<dbReference type="SMART" id="SM00360">
    <property type="entry name" value="RRM"/>
    <property type="match status" value="1"/>
</dbReference>
<evidence type="ECO:0000256" key="3">
    <source>
        <dbReference type="ARBA" id="ARBA00023242"/>
    </source>
</evidence>
<dbReference type="InterPro" id="IPR034138">
    <property type="entry name" value="NOP8_RRM"/>
</dbReference>
<dbReference type="InParanoid" id="A0A1V9XCI3"/>
<dbReference type="InterPro" id="IPR012677">
    <property type="entry name" value="Nucleotide-bd_a/b_plait_sf"/>
</dbReference>
<feature type="region of interest" description="Disordered" evidence="5">
    <location>
        <begin position="115"/>
        <end position="356"/>
    </location>
</feature>
<feature type="compositionally biased region" description="Polar residues" evidence="5">
    <location>
        <begin position="162"/>
        <end position="172"/>
    </location>
</feature>
<dbReference type="STRING" id="418985.A0A1V9XCI3"/>
<evidence type="ECO:0000259" key="6">
    <source>
        <dbReference type="PROSITE" id="PS50102"/>
    </source>
</evidence>
<dbReference type="Proteomes" id="UP000192247">
    <property type="component" value="Unassembled WGS sequence"/>
</dbReference>
<dbReference type="PROSITE" id="PS50102">
    <property type="entry name" value="RRM"/>
    <property type="match status" value="1"/>
</dbReference>
<dbReference type="Pfam" id="PF00076">
    <property type="entry name" value="RRM_1"/>
    <property type="match status" value="1"/>
</dbReference>
<keyword evidence="8" id="KW-1185">Reference proteome</keyword>
<feature type="compositionally biased region" description="Basic and acidic residues" evidence="5">
    <location>
        <begin position="189"/>
        <end position="227"/>
    </location>
</feature>
<evidence type="ECO:0000256" key="5">
    <source>
        <dbReference type="SAM" id="MobiDB-lite"/>
    </source>
</evidence>
<dbReference type="PANTHER" id="PTHR48029:SF1">
    <property type="entry name" value="NUCLEOLAR PROTEIN 8"/>
    <property type="match status" value="1"/>
</dbReference>
<dbReference type="AlphaFoldDB" id="A0A1V9XCI3"/>
<evidence type="ECO:0000256" key="1">
    <source>
        <dbReference type="ARBA" id="ARBA00004604"/>
    </source>
</evidence>
<evidence type="ECO:0000313" key="8">
    <source>
        <dbReference type="Proteomes" id="UP000192247"/>
    </source>
</evidence>
<protein>
    <recommendedName>
        <fullName evidence="6">RRM domain-containing protein</fullName>
    </recommendedName>
</protein>
<dbReference type="CDD" id="cd12226">
    <property type="entry name" value="RRM_NOL8"/>
    <property type="match status" value="1"/>
</dbReference>
<feature type="compositionally biased region" description="Acidic residues" evidence="5">
    <location>
        <begin position="299"/>
        <end position="317"/>
    </location>
</feature>
<feature type="compositionally biased region" description="Polar residues" evidence="5">
    <location>
        <begin position="115"/>
        <end position="124"/>
    </location>
</feature>
<name>A0A1V9XCI3_9ACAR</name>
<comment type="subcellular location">
    <subcellularLocation>
        <location evidence="1">Nucleus</location>
        <location evidence="1">Nucleolus</location>
    </subcellularLocation>
</comment>
<evidence type="ECO:0000313" key="7">
    <source>
        <dbReference type="EMBL" id="OQR71101.1"/>
    </source>
</evidence>
<feature type="region of interest" description="Disordered" evidence="5">
    <location>
        <begin position="374"/>
        <end position="426"/>
    </location>
</feature>
<organism evidence="7 8">
    <name type="scientific">Tropilaelaps mercedesae</name>
    <dbReference type="NCBI Taxonomy" id="418985"/>
    <lineage>
        <taxon>Eukaryota</taxon>
        <taxon>Metazoa</taxon>
        <taxon>Ecdysozoa</taxon>
        <taxon>Arthropoda</taxon>
        <taxon>Chelicerata</taxon>
        <taxon>Arachnida</taxon>
        <taxon>Acari</taxon>
        <taxon>Parasitiformes</taxon>
        <taxon>Mesostigmata</taxon>
        <taxon>Gamasina</taxon>
        <taxon>Dermanyssoidea</taxon>
        <taxon>Laelapidae</taxon>
        <taxon>Tropilaelaps</taxon>
    </lineage>
</organism>
<gene>
    <name evidence="7" type="ORF">BIW11_11203</name>
</gene>
<dbReference type="GO" id="GO:0005730">
    <property type="term" value="C:nucleolus"/>
    <property type="evidence" value="ECO:0007669"/>
    <property type="project" value="UniProtKB-SubCell"/>
</dbReference>
<dbReference type="InterPro" id="IPR035979">
    <property type="entry name" value="RBD_domain_sf"/>
</dbReference>
<dbReference type="PANTHER" id="PTHR48029">
    <property type="entry name" value="NUCLEOLAR PROTEIN 8"/>
    <property type="match status" value="1"/>
</dbReference>
<dbReference type="EMBL" id="MNPL01015347">
    <property type="protein sequence ID" value="OQR71101.1"/>
    <property type="molecule type" value="Genomic_DNA"/>
</dbReference>
<evidence type="ECO:0000256" key="2">
    <source>
        <dbReference type="ARBA" id="ARBA00022884"/>
    </source>
</evidence>
<dbReference type="Gene3D" id="3.30.70.330">
    <property type="match status" value="1"/>
</dbReference>
<keyword evidence="3" id="KW-0539">Nucleus</keyword>
<dbReference type="GO" id="GO:0003723">
    <property type="term" value="F:RNA binding"/>
    <property type="evidence" value="ECO:0007669"/>
    <property type="project" value="UniProtKB-UniRule"/>
</dbReference>
<feature type="compositionally biased region" description="Basic and acidic residues" evidence="5">
    <location>
        <begin position="247"/>
        <end position="263"/>
    </location>
</feature>
<feature type="compositionally biased region" description="Basic and acidic residues" evidence="5">
    <location>
        <begin position="320"/>
        <end position="335"/>
    </location>
</feature>
<proteinExistence type="predicted"/>
<sequence length="531" mass="61188">MESRRLYIGGITDSVLENDIKAKFGEFGQVKNVEIRCKENYGKRRYFAYIDIEADSKSIDKCVHRCNNLEWKGGHLKVEPAKENFLQMSQKEVFERKVQPGVFKKADSLQFDSFASQRAHQAKTQKGDPSRDPRDERMEIDDTAHDRKWGPNNGQELEPNRSRQTPSSSQGGYRQDPNDGQLGGKRKSWKDAEQHHENHGEHWYMDRHRQQTKEYFRQKRDWKEQRRRERWRPAGGFSANNTNRTGDAVDHGGGDKRMFDRARRGGTRPGGFVRQGELDIVDPTSASQMDAFESQRDELFEDLDAADEIGQLEDEMPNLDGERADGEGKREHDGDAGVDSENDPMSESNLKELLDGQENQAFVLSSLFADQLKVEELPSSDEDEGNQGGRLPRRRRHSGDESPDAEERFGEDYWRQAEGKKKAHQKSWEEMRHRSANATAARQQTKSRARQSFFFLPGDQRLNEGLEVFQTDADPSQFIDAWSEQAEQLSLRLFQRKTNTRVQHQMAQRLTGVGRGLQQKLLKNKKTSIDL</sequence>
<reference evidence="7 8" key="1">
    <citation type="journal article" date="2017" name="Gigascience">
        <title>Draft genome of the honey bee ectoparasitic mite, Tropilaelaps mercedesae, is shaped by the parasitic life history.</title>
        <authorList>
            <person name="Dong X."/>
            <person name="Armstrong S.D."/>
            <person name="Xia D."/>
            <person name="Makepeace B.L."/>
            <person name="Darby A.C."/>
            <person name="Kadowaki T."/>
        </authorList>
    </citation>
    <scope>NUCLEOTIDE SEQUENCE [LARGE SCALE GENOMIC DNA]</scope>
    <source>
        <strain evidence="7">Wuxi-XJTLU</strain>
    </source>
</reference>
<accession>A0A1V9XCI3</accession>